<accession>A0A212J0B8</accession>
<dbReference type="AlphaFoldDB" id="A0A212J0B8"/>
<reference evidence="1" key="1">
    <citation type="submission" date="2016-04" db="EMBL/GenBank/DDBJ databases">
        <authorList>
            <person name="Evans L.H."/>
            <person name="Alamgir A."/>
            <person name="Owens N."/>
            <person name="Weber N.D."/>
            <person name="Virtaneva K."/>
            <person name="Barbian K."/>
            <person name="Babar A."/>
            <person name="Rosenke K."/>
        </authorList>
    </citation>
    <scope>NUCLEOTIDE SEQUENCE</scope>
    <source>
        <strain evidence="1">86-2</strain>
    </source>
</reference>
<gene>
    <name evidence="1" type="ORF">KL86DYS2_10446</name>
</gene>
<proteinExistence type="predicted"/>
<evidence type="ECO:0000313" key="1">
    <source>
        <dbReference type="EMBL" id="SBV92896.1"/>
    </source>
</evidence>
<organism evidence="1">
    <name type="scientific">uncultured Dysgonomonas sp</name>
    <dbReference type="NCBI Taxonomy" id="206096"/>
    <lineage>
        <taxon>Bacteria</taxon>
        <taxon>Pseudomonadati</taxon>
        <taxon>Bacteroidota</taxon>
        <taxon>Bacteroidia</taxon>
        <taxon>Bacteroidales</taxon>
        <taxon>Dysgonomonadaceae</taxon>
        <taxon>Dysgonomonas</taxon>
        <taxon>environmental samples</taxon>
    </lineage>
</organism>
<protein>
    <submittedName>
        <fullName evidence="1">Uncharacterized protein</fullName>
    </submittedName>
</protein>
<sequence length="40" mass="4638">MYISHNKNIIYLMKTNILIDKTGEIGLKIGLRFLTNNETL</sequence>
<name>A0A212J0B8_9BACT</name>
<dbReference type="EMBL" id="FLUL01000001">
    <property type="protein sequence ID" value="SBV92896.1"/>
    <property type="molecule type" value="Genomic_DNA"/>
</dbReference>